<evidence type="ECO:0000256" key="3">
    <source>
        <dbReference type="ARBA" id="ARBA00022448"/>
    </source>
</evidence>
<dbReference type="AlphaFoldDB" id="X8E8J7"/>
<evidence type="ECO:0000256" key="5">
    <source>
        <dbReference type="ARBA" id="ARBA00022989"/>
    </source>
</evidence>
<comment type="similarity">
    <text evidence="2">Belongs to the ammonia transporter channel (TC 1.A.11.2) family.</text>
</comment>
<accession>X8E8J7</accession>
<evidence type="ECO:0000256" key="6">
    <source>
        <dbReference type="ARBA" id="ARBA00023136"/>
    </source>
</evidence>
<dbReference type="PATRIC" id="fig|1299334.3.peg.301"/>
<dbReference type="PANTHER" id="PTHR43029">
    <property type="entry name" value="AMMONIUM TRANSPORTER MEP2"/>
    <property type="match status" value="1"/>
</dbReference>
<dbReference type="PANTHER" id="PTHR43029:SF10">
    <property type="entry name" value="AMMONIUM TRANSPORTER MEP2"/>
    <property type="match status" value="1"/>
</dbReference>
<gene>
    <name evidence="11" type="ORF">I553_7271</name>
</gene>
<name>X8E8J7_MYCXE</name>
<dbReference type="GO" id="GO:0005886">
    <property type="term" value="C:plasma membrane"/>
    <property type="evidence" value="ECO:0007669"/>
    <property type="project" value="TreeGrafter"/>
</dbReference>
<dbReference type="SUPFAM" id="SSF111352">
    <property type="entry name" value="Ammonium transporter"/>
    <property type="match status" value="1"/>
</dbReference>
<keyword evidence="4 9" id="KW-0812">Transmembrane</keyword>
<feature type="transmembrane region" description="Helical" evidence="9">
    <location>
        <begin position="58"/>
        <end position="74"/>
    </location>
</feature>
<evidence type="ECO:0000256" key="9">
    <source>
        <dbReference type="SAM" id="Phobius"/>
    </source>
</evidence>
<comment type="caution">
    <text evidence="11">The sequence shown here is derived from an EMBL/GenBank/DDBJ whole genome shotgun (WGS) entry which is preliminary data.</text>
</comment>
<keyword evidence="7" id="KW-0924">Ammonia transport</keyword>
<feature type="domain" description="Ammonium transporter AmtB-like" evidence="10">
    <location>
        <begin position="1"/>
        <end position="104"/>
    </location>
</feature>
<evidence type="ECO:0000259" key="10">
    <source>
        <dbReference type="Pfam" id="PF00909"/>
    </source>
</evidence>
<evidence type="ECO:0000256" key="4">
    <source>
        <dbReference type="ARBA" id="ARBA00022692"/>
    </source>
</evidence>
<keyword evidence="3" id="KW-0813">Transport</keyword>
<keyword evidence="6 9" id="KW-0472">Membrane</keyword>
<feature type="transmembrane region" description="Helical" evidence="9">
    <location>
        <begin position="26"/>
        <end position="46"/>
    </location>
</feature>
<proteinExistence type="inferred from homology"/>
<dbReference type="Pfam" id="PF00909">
    <property type="entry name" value="Ammonium_transp"/>
    <property type="match status" value="1"/>
</dbReference>
<feature type="transmembrane region" description="Helical" evidence="9">
    <location>
        <begin position="80"/>
        <end position="100"/>
    </location>
</feature>
<reference evidence="11" key="1">
    <citation type="submission" date="2014-01" db="EMBL/GenBank/DDBJ databases">
        <authorList>
            <person name="Brown-Elliot B."/>
            <person name="Wallace R."/>
            <person name="Lenaerts A."/>
            <person name="Ordway D."/>
            <person name="DeGroote M.A."/>
            <person name="Parker T."/>
            <person name="Sizemore C."/>
            <person name="Tallon L.J."/>
            <person name="Sadzewicz L.K."/>
            <person name="Sengamalay N."/>
            <person name="Fraser C.M."/>
            <person name="Hine E."/>
            <person name="Shefchek K.A."/>
            <person name="Das S.P."/>
            <person name="Tettelin H."/>
        </authorList>
    </citation>
    <scope>NUCLEOTIDE SEQUENCE [LARGE SCALE GENOMIC DNA]</scope>
    <source>
        <strain evidence="11">4042</strain>
    </source>
</reference>
<organism evidence="11">
    <name type="scientific">Mycobacterium xenopi 4042</name>
    <dbReference type="NCBI Taxonomy" id="1299334"/>
    <lineage>
        <taxon>Bacteria</taxon>
        <taxon>Bacillati</taxon>
        <taxon>Actinomycetota</taxon>
        <taxon>Actinomycetes</taxon>
        <taxon>Mycobacteriales</taxon>
        <taxon>Mycobacteriaceae</taxon>
        <taxon>Mycobacterium</taxon>
    </lineage>
</organism>
<dbReference type="Gene3D" id="1.10.3430.10">
    <property type="entry name" value="Ammonium transporter AmtB like domains"/>
    <property type="match status" value="1"/>
</dbReference>
<comment type="subcellular location">
    <subcellularLocation>
        <location evidence="1">Membrane</location>
        <topology evidence="1">Multi-pass membrane protein</topology>
    </subcellularLocation>
</comment>
<keyword evidence="5 9" id="KW-1133">Transmembrane helix</keyword>
<dbReference type="EMBL" id="JAOB01000006">
    <property type="protein sequence ID" value="EUA76268.1"/>
    <property type="molecule type" value="Genomic_DNA"/>
</dbReference>
<evidence type="ECO:0000256" key="1">
    <source>
        <dbReference type="ARBA" id="ARBA00004141"/>
    </source>
</evidence>
<evidence type="ECO:0000313" key="11">
    <source>
        <dbReference type="EMBL" id="EUA76268.1"/>
    </source>
</evidence>
<sequence length="179" mass="18875">MLGAGLLWFGWYGFNAGSATSANGAAGSTFMTTTVATAAAMLGWLLTERIRDGHATSLGAASGIVAGLVAITPSCSSVNVVGALVVGVAAGVFCALAVGLKYRLALMIRSTWSECIWSAVWWERCWWVCWPPRRPRPSRVSPACHPACSTAADSLSWNARQSAHSVFSGIQRSSPLSWP</sequence>
<evidence type="ECO:0000256" key="2">
    <source>
        <dbReference type="ARBA" id="ARBA00005887"/>
    </source>
</evidence>
<dbReference type="InterPro" id="IPR024041">
    <property type="entry name" value="NH4_transpt_AmtB-like_dom"/>
</dbReference>
<dbReference type="InterPro" id="IPR029020">
    <property type="entry name" value="Ammonium/urea_transptr"/>
</dbReference>
<dbReference type="GO" id="GO:0008519">
    <property type="term" value="F:ammonium channel activity"/>
    <property type="evidence" value="ECO:0007669"/>
    <property type="project" value="InterPro"/>
</dbReference>
<evidence type="ECO:0000256" key="7">
    <source>
        <dbReference type="ARBA" id="ARBA00023177"/>
    </source>
</evidence>
<protein>
    <recommendedName>
        <fullName evidence="8">Ammonium transporter</fullName>
    </recommendedName>
</protein>
<dbReference type="InterPro" id="IPR001905">
    <property type="entry name" value="Ammonium_transpt"/>
</dbReference>
<evidence type="ECO:0000256" key="8">
    <source>
        <dbReference type="ARBA" id="ARBA00050025"/>
    </source>
</evidence>